<dbReference type="PROSITE" id="PS50110">
    <property type="entry name" value="RESPONSE_REGULATORY"/>
    <property type="match status" value="1"/>
</dbReference>
<dbReference type="InterPro" id="IPR011006">
    <property type="entry name" value="CheY-like_superfamily"/>
</dbReference>
<accession>A0A0F4VFX7</accession>
<keyword evidence="1 2" id="KW-0597">Phosphoprotein</keyword>
<gene>
    <name evidence="4" type="ORF">VD17_05970</name>
</gene>
<dbReference type="Gene3D" id="3.40.50.2300">
    <property type="match status" value="1"/>
</dbReference>
<dbReference type="PANTHER" id="PTHR44591:SF21">
    <property type="entry name" value="TWO-COMPONENT RESPONSE REGULATOR"/>
    <property type="match status" value="1"/>
</dbReference>
<dbReference type="InterPro" id="IPR050595">
    <property type="entry name" value="Bact_response_regulator"/>
</dbReference>
<comment type="caution">
    <text evidence="4">The sequence shown here is derived from an EMBL/GenBank/DDBJ whole genome shotgun (WGS) entry which is preliminary data.</text>
</comment>
<dbReference type="PATRIC" id="fig|294.133.peg.6103"/>
<dbReference type="RefSeq" id="WP_046053087.1">
    <property type="nucleotide sequence ID" value="NZ_LACH01000008.1"/>
</dbReference>
<dbReference type="GO" id="GO:0000160">
    <property type="term" value="P:phosphorelay signal transduction system"/>
    <property type="evidence" value="ECO:0007669"/>
    <property type="project" value="InterPro"/>
</dbReference>
<proteinExistence type="predicted"/>
<reference evidence="4 5" key="1">
    <citation type="submission" date="2015-03" db="EMBL/GenBank/DDBJ databases">
        <title>Comparative genomics of Pseudomonas insights into diversity of traits involved in vanlence and defense.</title>
        <authorList>
            <person name="Qin Y."/>
        </authorList>
    </citation>
    <scope>NUCLEOTIDE SEQUENCE [LARGE SCALE GENOMIC DNA]</scope>
    <source>
        <strain evidence="4 5">H24</strain>
    </source>
</reference>
<dbReference type="Proteomes" id="UP000033400">
    <property type="component" value="Unassembled WGS sequence"/>
</dbReference>
<protein>
    <recommendedName>
        <fullName evidence="3">Response regulatory domain-containing protein</fullName>
    </recommendedName>
</protein>
<dbReference type="InterPro" id="IPR001789">
    <property type="entry name" value="Sig_transdc_resp-reg_receiver"/>
</dbReference>
<dbReference type="SMART" id="SM00448">
    <property type="entry name" value="REC"/>
    <property type="match status" value="1"/>
</dbReference>
<dbReference type="Pfam" id="PF00072">
    <property type="entry name" value="Response_reg"/>
    <property type="match status" value="1"/>
</dbReference>
<dbReference type="SUPFAM" id="SSF52172">
    <property type="entry name" value="CheY-like"/>
    <property type="match status" value="1"/>
</dbReference>
<dbReference type="PANTHER" id="PTHR44591">
    <property type="entry name" value="STRESS RESPONSE REGULATOR PROTEIN 1"/>
    <property type="match status" value="1"/>
</dbReference>
<evidence type="ECO:0000313" key="4">
    <source>
        <dbReference type="EMBL" id="KJZ66912.1"/>
    </source>
</evidence>
<dbReference type="AlphaFoldDB" id="A0A0F4VFX7"/>
<evidence type="ECO:0000256" key="2">
    <source>
        <dbReference type="PROSITE-ProRule" id="PRU00169"/>
    </source>
</evidence>
<organism evidence="4 5">
    <name type="scientific">Pseudomonas fluorescens</name>
    <dbReference type="NCBI Taxonomy" id="294"/>
    <lineage>
        <taxon>Bacteria</taxon>
        <taxon>Pseudomonadati</taxon>
        <taxon>Pseudomonadota</taxon>
        <taxon>Gammaproteobacteria</taxon>
        <taxon>Pseudomonadales</taxon>
        <taxon>Pseudomonadaceae</taxon>
        <taxon>Pseudomonas</taxon>
    </lineage>
</organism>
<feature type="modified residue" description="4-aspartylphosphate" evidence="2">
    <location>
        <position position="60"/>
    </location>
</feature>
<evidence type="ECO:0000313" key="5">
    <source>
        <dbReference type="Proteomes" id="UP000033400"/>
    </source>
</evidence>
<feature type="domain" description="Response regulatory" evidence="3">
    <location>
        <begin position="10"/>
        <end position="125"/>
    </location>
</feature>
<evidence type="ECO:0000256" key="1">
    <source>
        <dbReference type="ARBA" id="ARBA00022553"/>
    </source>
</evidence>
<sequence>MPAAVGQGQSILLVEDDDSVRLINRAVLEELGYKVHVARDGEEALRVFNRLDNVDLLLTDVGLPGMNGRQLAEVIQQLKPRLPVLFLTGYAEGAMTRADFLGPYMQLLTKPFTLELLASCVNSMLEKNDFSPDGHPLPKR</sequence>
<name>A0A0F4VFX7_PSEFL</name>
<dbReference type="EMBL" id="LACH01000008">
    <property type="protein sequence ID" value="KJZ66912.1"/>
    <property type="molecule type" value="Genomic_DNA"/>
</dbReference>
<evidence type="ECO:0000259" key="3">
    <source>
        <dbReference type="PROSITE" id="PS50110"/>
    </source>
</evidence>